<organism evidence="2 3">
    <name type="scientific">Vitrella brassicaformis (strain CCMP3155)</name>
    <dbReference type="NCBI Taxonomy" id="1169540"/>
    <lineage>
        <taxon>Eukaryota</taxon>
        <taxon>Sar</taxon>
        <taxon>Alveolata</taxon>
        <taxon>Colpodellida</taxon>
        <taxon>Vitrellaceae</taxon>
        <taxon>Vitrella</taxon>
    </lineage>
</organism>
<evidence type="ECO:0000256" key="1">
    <source>
        <dbReference type="SAM" id="MobiDB-lite"/>
    </source>
</evidence>
<dbReference type="EMBL" id="CDMY01000305">
    <property type="protein sequence ID" value="CEM01486.1"/>
    <property type="molecule type" value="Genomic_DNA"/>
</dbReference>
<dbReference type="Proteomes" id="UP000041254">
    <property type="component" value="Unassembled WGS sequence"/>
</dbReference>
<dbReference type="AlphaFoldDB" id="A0A0G4ESU9"/>
<sequence length="740" mass="80673">MQRPDVTGEADQAAPPPGLISVLDCRTLLWQICAFFATRERLSLTAVCRAVNHAIRGLICVVNNAVSGQNADALCSSSAGGGSDGDGAAGGGQRALVVMPAKMTSVRESVFERSIGSLLQHRETLKEIKIIQLGRDGGKETVSERQAGGADVSQLEGDDYVVFPAVTSLKVNSVEALLMLYRHRCVFPALRRLSGRLLTTESFMGLFETQMRLHLHDSLNITALDVGLAHIIGSSPDLRHLNVFPLVIDEGHPSAYSGGGHPSNRATPTIDMRRTVGALRNTGTKLQHLGHLLMYHDDISSDHLSSYLQNAGNVMTADVFWQRRPAAVAEALLRHLSPHPPSHPQTSSSNSSSSSTAPEEGLGCRQGRRQAILDCTSTYREHGLPDPPPGAPVPSAAQEALVESIKRHSRGGSEVKVFYDNGDNAPAISPLFRDVAFGDVKRLEVAYQNPDSDTDELSFASLPDWLGEDGALAAVTDLELCSVGYANQPPGSLFVPSTPNPLSSLLSRLPSVERVTMRSIEGIMASELLAYVSAGRGPDDQPLQEVEMQVTGQLGYRLGHYELPVVIVPPPALARDYGRITRFTVAVKTNVFADIAQDDVQVREELTSICRFIRCVAPAEAHLTNVLISADHFRQPRDTDAVKQTFAQMYDHTHAVRRAGLRGELRDRLPGYEMRVRELSLCHGIRLMWDGRQELNQEEAERASEALRSGRQLHRYAYRFDVDMFPDDAATELATQGPAE</sequence>
<evidence type="ECO:0000313" key="2">
    <source>
        <dbReference type="EMBL" id="CEM01486.1"/>
    </source>
</evidence>
<proteinExistence type="predicted"/>
<dbReference type="VEuPathDB" id="CryptoDB:Vbra_13116"/>
<gene>
    <name evidence="2" type="ORF">Vbra_13116</name>
</gene>
<name>A0A0G4ESU9_VITBC</name>
<protein>
    <submittedName>
        <fullName evidence="2">Uncharacterized protein</fullName>
    </submittedName>
</protein>
<dbReference type="PhylomeDB" id="A0A0G4ESU9"/>
<evidence type="ECO:0000313" key="3">
    <source>
        <dbReference type="Proteomes" id="UP000041254"/>
    </source>
</evidence>
<reference evidence="2 3" key="1">
    <citation type="submission" date="2014-11" db="EMBL/GenBank/DDBJ databases">
        <authorList>
            <person name="Zhu J."/>
            <person name="Qi W."/>
            <person name="Song R."/>
        </authorList>
    </citation>
    <scope>NUCLEOTIDE SEQUENCE [LARGE SCALE GENOMIC DNA]</scope>
</reference>
<keyword evidence="3" id="KW-1185">Reference proteome</keyword>
<accession>A0A0G4ESU9</accession>
<dbReference type="InParanoid" id="A0A0G4ESU9"/>
<feature type="region of interest" description="Disordered" evidence="1">
    <location>
        <begin position="336"/>
        <end position="367"/>
    </location>
</feature>
<feature type="compositionally biased region" description="Low complexity" evidence="1">
    <location>
        <begin position="344"/>
        <end position="356"/>
    </location>
</feature>